<reference evidence="1" key="2">
    <citation type="journal article" date="2015" name="Fish Shellfish Immunol.">
        <title>Early steps in the European eel (Anguilla anguilla)-Vibrio vulnificus interaction in the gills: Role of the RtxA13 toxin.</title>
        <authorList>
            <person name="Callol A."/>
            <person name="Pajuelo D."/>
            <person name="Ebbesson L."/>
            <person name="Teles M."/>
            <person name="MacKenzie S."/>
            <person name="Amaro C."/>
        </authorList>
    </citation>
    <scope>NUCLEOTIDE SEQUENCE</scope>
</reference>
<dbReference type="AlphaFoldDB" id="A0A0E9UG37"/>
<sequence length="38" mass="4113">MTRCGPHSIDLQLHSSLATSMEKSILPTCLTGHSQYAP</sequence>
<accession>A0A0E9UG37</accession>
<protein>
    <submittedName>
        <fullName evidence="1">Uncharacterized protein</fullName>
    </submittedName>
</protein>
<organism evidence="1">
    <name type="scientific">Anguilla anguilla</name>
    <name type="common">European freshwater eel</name>
    <name type="synonym">Muraena anguilla</name>
    <dbReference type="NCBI Taxonomy" id="7936"/>
    <lineage>
        <taxon>Eukaryota</taxon>
        <taxon>Metazoa</taxon>
        <taxon>Chordata</taxon>
        <taxon>Craniata</taxon>
        <taxon>Vertebrata</taxon>
        <taxon>Euteleostomi</taxon>
        <taxon>Actinopterygii</taxon>
        <taxon>Neopterygii</taxon>
        <taxon>Teleostei</taxon>
        <taxon>Anguilliformes</taxon>
        <taxon>Anguillidae</taxon>
        <taxon>Anguilla</taxon>
    </lineage>
</organism>
<proteinExistence type="predicted"/>
<evidence type="ECO:0000313" key="1">
    <source>
        <dbReference type="EMBL" id="JAH64829.1"/>
    </source>
</evidence>
<name>A0A0E9UG37_ANGAN</name>
<reference evidence="1" key="1">
    <citation type="submission" date="2014-11" db="EMBL/GenBank/DDBJ databases">
        <authorList>
            <person name="Amaro Gonzalez C."/>
        </authorList>
    </citation>
    <scope>NUCLEOTIDE SEQUENCE</scope>
</reference>
<dbReference type="EMBL" id="GBXM01043748">
    <property type="protein sequence ID" value="JAH64829.1"/>
    <property type="molecule type" value="Transcribed_RNA"/>
</dbReference>